<evidence type="ECO:0000313" key="2">
    <source>
        <dbReference type="EMBL" id="RKO89413.1"/>
    </source>
</evidence>
<dbReference type="PANTHER" id="PTHR10073:SF52">
    <property type="entry name" value="MISMATCH REPAIR ENDONUCLEASE PMS2"/>
    <property type="match status" value="1"/>
</dbReference>
<dbReference type="InterPro" id="IPR042120">
    <property type="entry name" value="MutL_C_dimsub"/>
</dbReference>
<feature type="domain" description="MutL C-terminal dimerisation" evidence="1">
    <location>
        <begin position="22"/>
        <end position="167"/>
    </location>
</feature>
<dbReference type="GO" id="GO:0016887">
    <property type="term" value="F:ATP hydrolysis activity"/>
    <property type="evidence" value="ECO:0007669"/>
    <property type="project" value="InterPro"/>
</dbReference>
<dbReference type="GO" id="GO:0032389">
    <property type="term" value="C:MutLalpha complex"/>
    <property type="evidence" value="ECO:0007669"/>
    <property type="project" value="TreeGrafter"/>
</dbReference>
<dbReference type="GO" id="GO:0006298">
    <property type="term" value="P:mismatch repair"/>
    <property type="evidence" value="ECO:0007669"/>
    <property type="project" value="InterPro"/>
</dbReference>
<evidence type="ECO:0000259" key="1">
    <source>
        <dbReference type="SMART" id="SM00853"/>
    </source>
</evidence>
<organism evidence="2 3">
    <name type="scientific">Blyttiomyces helicus</name>
    <dbReference type="NCBI Taxonomy" id="388810"/>
    <lineage>
        <taxon>Eukaryota</taxon>
        <taxon>Fungi</taxon>
        <taxon>Fungi incertae sedis</taxon>
        <taxon>Chytridiomycota</taxon>
        <taxon>Chytridiomycota incertae sedis</taxon>
        <taxon>Chytridiomycetes</taxon>
        <taxon>Chytridiomycetes incertae sedis</taxon>
        <taxon>Blyttiomyces</taxon>
    </lineage>
</organism>
<dbReference type="PANTHER" id="PTHR10073">
    <property type="entry name" value="DNA MISMATCH REPAIR PROTEIN MLH, PMS, MUTL"/>
    <property type="match status" value="1"/>
</dbReference>
<dbReference type="Proteomes" id="UP000269721">
    <property type="component" value="Unassembled WGS sequence"/>
</dbReference>
<dbReference type="OrthoDB" id="10263226at2759"/>
<dbReference type="GO" id="GO:0140664">
    <property type="term" value="F:ATP-dependent DNA damage sensor activity"/>
    <property type="evidence" value="ECO:0007669"/>
    <property type="project" value="InterPro"/>
</dbReference>
<dbReference type="EMBL" id="KZ996105">
    <property type="protein sequence ID" value="RKO89413.1"/>
    <property type="molecule type" value="Genomic_DNA"/>
</dbReference>
<reference evidence="3" key="1">
    <citation type="journal article" date="2018" name="Nat. Microbiol.">
        <title>Leveraging single-cell genomics to expand the fungal tree of life.</title>
        <authorList>
            <person name="Ahrendt S.R."/>
            <person name="Quandt C.A."/>
            <person name="Ciobanu D."/>
            <person name="Clum A."/>
            <person name="Salamov A."/>
            <person name="Andreopoulos B."/>
            <person name="Cheng J.F."/>
            <person name="Woyke T."/>
            <person name="Pelin A."/>
            <person name="Henrissat B."/>
            <person name="Reynolds N.K."/>
            <person name="Benny G.L."/>
            <person name="Smith M.E."/>
            <person name="James T.Y."/>
            <person name="Grigoriev I.V."/>
        </authorList>
    </citation>
    <scope>NUCLEOTIDE SEQUENCE [LARGE SCALE GENOMIC DNA]</scope>
</reference>
<dbReference type="Gene3D" id="3.30.1540.20">
    <property type="entry name" value="MutL, C-terminal domain, dimerisation subdomain"/>
    <property type="match status" value="1"/>
</dbReference>
<dbReference type="GO" id="GO:0005524">
    <property type="term" value="F:ATP binding"/>
    <property type="evidence" value="ECO:0007669"/>
    <property type="project" value="InterPro"/>
</dbReference>
<feature type="non-terminal residue" evidence="2">
    <location>
        <position position="201"/>
    </location>
</feature>
<dbReference type="FunFam" id="3.30.1370.100:FF:000001">
    <property type="entry name" value="Mismatch repair endonuclease pms1, putative"/>
    <property type="match status" value="1"/>
</dbReference>
<proteinExistence type="predicted"/>
<dbReference type="Gene3D" id="3.30.1370.100">
    <property type="entry name" value="MutL, C-terminal domain, regulatory subdomain"/>
    <property type="match status" value="1"/>
</dbReference>
<dbReference type="InterPro" id="IPR037198">
    <property type="entry name" value="MutL_C_sf"/>
</dbReference>
<dbReference type="InterPro" id="IPR042121">
    <property type="entry name" value="MutL_C_regsub"/>
</dbReference>
<feature type="non-terminal residue" evidence="2">
    <location>
        <position position="1"/>
    </location>
</feature>
<dbReference type="AlphaFoldDB" id="A0A4P9WCS6"/>
<evidence type="ECO:0000313" key="3">
    <source>
        <dbReference type="Proteomes" id="UP000269721"/>
    </source>
</evidence>
<gene>
    <name evidence="2" type="ORF">BDK51DRAFT_10435</name>
</gene>
<accession>A0A4P9WCS6</accession>
<sequence>DEAAAAELGRFIHKEDFAAMRVVGQFNLGFIIARLGADLFIVDQHASDEKYNYEELQRTMKIDPQRLIRPLQLDLTAHEELLASEHLDILKKNGFDVSIDPTAPPTQRTKLLSVPHSGGGEPFGKKDFEELLHKLGEDTGETVRCSRVSALIASKACRKSVMIGKALDAGQMRRILLHMGMMDQPWNCPHGRPTMRHLVDL</sequence>
<dbReference type="InterPro" id="IPR038973">
    <property type="entry name" value="MutL/Mlh/Pms-like"/>
</dbReference>
<dbReference type="Pfam" id="PF08676">
    <property type="entry name" value="MutL_C"/>
    <property type="match status" value="1"/>
</dbReference>
<protein>
    <submittedName>
        <fullName evidence="2">MutL C terminal dimerization domain-containing protein</fullName>
    </submittedName>
</protein>
<dbReference type="SMART" id="SM00853">
    <property type="entry name" value="MutL_C"/>
    <property type="match status" value="1"/>
</dbReference>
<keyword evidence="3" id="KW-1185">Reference proteome</keyword>
<dbReference type="InterPro" id="IPR014790">
    <property type="entry name" value="MutL_C"/>
</dbReference>
<name>A0A4P9WCS6_9FUNG</name>
<dbReference type="SUPFAM" id="SSF118116">
    <property type="entry name" value="DNA mismatch repair protein MutL"/>
    <property type="match status" value="1"/>
</dbReference>